<keyword evidence="4" id="KW-1185">Reference proteome</keyword>
<keyword evidence="2" id="KW-0732">Signal</keyword>
<dbReference type="EMBL" id="JAIQDJ010000001">
    <property type="protein sequence ID" value="MBZ4185000.1"/>
    <property type="molecule type" value="Genomic_DNA"/>
</dbReference>
<evidence type="ECO:0008006" key="5">
    <source>
        <dbReference type="Google" id="ProtNLM"/>
    </source>
</evidence>
<organism evidence="3 4">
    <name type="scientific">Thermomonas beijingensis</name>
    <dbReference type="NCBI Taxonomy" id="2872701"/>
    <lineage>
        <taxon>Bacteria</taxon>
        <taxon>Pseudomonadati</taxon>
        <taxon>Pseudomonadota</taxon>
        <taxon>Gammaproteobacteria</taxon>
        <taxon>Lysobacterales</taxon>
        <taxon>Lysobacteraceae</taxon>
        <taxon>Thermomonas</taxon>
    </lineage>
</organism>
<feature type="compositionally biased region" description="Basic and acidic residues" evidence="1">
    <location>
        <begin position="127"/>
        <end position="141"/>
    </location>
</feature>
<gene>
    <name evidence="3" type="ORF">K7B09_01505</name>
</gene>
<feature type="chain" id="PRO_5045129559" description="DUF4124 domain-containing protein" evidence="2">
    <location>
        <begin position="23"/>
        <end position="189"/>
    </location>
</feature>
<reference evidence="3" key="1">
    <citation type="submission" date="2021-09" db="EMBL/GenBank/DDBJ databases">
        <authorList>
            <person name="Wu T."/>
            <person name="Guo S.Z."/>
        </authorList>
    </citation>
    <scope>NUCLEOTIDE SEQUENCE</scope>
    <source>
        <strain evidence="3">RSS-23</strain>
    </source>
</reference>
<sequence>MRSFLLAMCLLPAIGWMPPAPAQVRRCSLPDGSLIYTDRQCEAIGARERLPPVLPADGTYQRRMLCARSPQELADGLAAAVQSGDANRIAALYDWTGMGSHTANAVMDRLQAIADRGLVDVQVLRSRSADSDADTPQRFDETSGQLLTPAPRPSRILGLQLSQVQKNGYTPINTRFGMHRRMDCWWLQP</sequence>
<feature type="signal peptide" evidence="2">
    <location>
        <begin position="1"/>
        <end position="22"/>
    </location>
</feature>
<dbReference type="Proteomes" id="UP001430290">
    <property type="component" value="Unassembled WGS sequence"/>
</dbReference>
<proteinExistence type="predicted"/>
<protein>
    <recommendedName>
        <fullName evidence="5">DUF4124 domain-containing protein</fullName>
    </recommendedName>
</protein>
<accession>A0ABS7TAY2</accession>
<evidence type="ECO:0000256" key="2">
    <source>
        <dbReference type="SAM" id="SignalP"/>
    </source>
</evidence>
<dbReference type="RefSeq" id="WP_223626023.1">
    <property type="nucleotide sequence ID" value="NZ_JAIQDJ010000001.1"/>
</dbReference>
<evidence type="ECO:0000313" key="3">
    <source>
        <dbReference type="EMBL" id="MBZ4185000.1"/>
    </source>
</evidence>
<evidence type="ECO:0000313" key="4">
    <source>
        <dbReference type="Proteomes" id="UP001430290"/>
    </source>
</evidence>
<name>A0ABS7TAY2_9GAMM</name>
<evidence type="ECO:0000256" key="1">
    <source>
        <dbReference type="SAM" id="MobiDB-lite"/>
    </source>
</evidence>
<feature type="region of interest" description="Disordered" evidence="1">
    <location>
        <begin position="127"/>
        <end position="152"/>
    </location>
</feature>
<comment type="caution">
    <text evidence="3">The sequence shown here is derived from an EMBL/GenBank/DDBJ whole genome shotgun (WGS) entry which is preliminary data.</text>
</comment>